<organism evidence="3 4">
    <name type="scientific">Fonsecaea erecta</name>
    <dbReference type="NCBI Taxonomy" id="1367422"/>
    <lineage>
        <taxon>Eukaryota</taxon>
        <taxon>Fungi</taxon>
        <taxon>Dikarya</taxon>
        <taxon>Ascomycota</taxon>
        <taxon>Pezizomycotina</taxon>
        <taxon>Eurotiomycetes</taxon>
        <taxon>Chaetothyriomycetidae</taxon>
        <taxon>Chaetothyriales</taxon>
        <taxon>Herpotrichiellaceae</taxon>
        <taxon>Fonsecaea</taxon>
    </lineage>
</organism>
<feature type="region of interest" description="Disordered" evidence="1">
    <location>
        <begin position="1"/>
        <end position="52"/>
    </location>
</feature>
<comment type="caution">
    <text evidence="3">The sequence shown here is derived from an EMBL/GenBank/DDBJ whole genome shotgun (WGS) entry which is preliminary data.</text>
</comment>
<feature type="compositionally biased region" description="Basic and acidic residues" evidence="1">
    <location>
        <begin position="11"/>
        <end position="41"/>
    </location>
</feature>
<dbReference type="RefSeq" id="XP_018688637.1">
    <property type="nucleotide sequence ID" value="XM_018841749.1"/>
</dbReference>
<feature type="domain" description="AAA+ ATPase" evidence="2">
    <location>
        <begin position="481"/>
        <end position="605"/>
    </location>
</feature>
<dbReference type="InterPro" id="IPR003593">
    <property type="entry name" value="AAA+_ATPase"/>
</dbReference>
<dbReference type="GO" id="GO:0016887">
    <property type="term" value="F:ATP hydrolysis activity"/>
    <property type="evidence" value="ECO:0007669"/>
    <property type="project" value="InterPro"/>
</dbReference>
<dbReference type="Gene3D" id="3.40.50.300">
    <property type="entry name" value="P-loop containing nucleotide triphosphate hydrolases"/>
    <property type="match status" value="1"/>
</dbReference>
<dbReference type="AlphaFoldDB" id="A0A178Z668"/>
<dbReference type="GeneID" id="30014411"/>
<proteinExistence type="predicted"/>
<dbReference type="GO" id="GO:0005524">
    <property type="term" value="F:ATP binding"/>
    <property type="evidence" value="ECO:0007669"/>
    <property type="project" value="InterPro"/>
</dbReference>
<dbReference type="SMART" id="SM00382">
    <property type="entry name" value="AAA"/>
    <property type="match status" value="1"/>
</dbReference>
<dbReference type="Pfam" id="PF00004">
    <property type="entry name" value="AAA"/>
    <property type="match status" value="1"/>
</dbReference>
<accession>A0A178Z668</accession>
<name>A0A178Z668_9EURO</name>
<dbReference type="Pfam" id="PF22942">
    <property type="entry name" value="DUF7025"/>
    <property type="match status" value="1"/>
</dbReference>
<dbReference type="PANTHER" id="PTHR46411">
    <property type="entry name" value="FAMILY ATPASE, PUTATIVE-RELATED"/>
    <property type="match status" value="1"/>
</dbReference>
<dbReference type="InterPro" id="IPR054289">
    <property type="entry name" value="DUF7025"/>
</dbReference>
<protein>
    <recommendedName>
        <fullName evidence="2">AAA+ ATPase domain-containing protein</fullName>
    </recommendedName>
</protein>
<dbReference type="SUPFAM" id="SSF52540">
    <property type="entry name" value="P-loop containing nucleoside triphosphate hydrolases"/>
    <property type="match status" value="1"/>
</dbReference>
<dbReference type="PANTHER" id="PTHR46411:SF3">
    <property type="entry name" value="AAA+ ATPASE DOMAIN-CONTAINING PROTEIN"/>
    <property type="match status" value="1"/>
</dbReference>
<sequence length="697" mass="79438">MAGTQQTASKCGERDESSNLKAEDTNEKKEEVEVKEDKPKEPPVPNGSINEAKALYQKKDQDGKYQWVTEEPLDVVEAAENEETAKFAFLVRKNKSYDSRKKYDINSIIVQSPWLKTSLGIVLEDYPGITTNLDRLVFFAPFHPFVHRWDKLDSLLEKDDFEEDIARQHLKLFRDILFEELENAIAAKIDLVKNGVITFDYLWTIFEPQTLVYSVSDGKECVFELTSSHTATDQRRGLDFLQLDVWSVDWDGTKFGQHETYLQNFEFPGTTPITSLQAYPLVFHPEKEQLMLRLVARGKLFERLAGYHYKAYRGVALGYGRCGMIRHNVESRIIIDCEAHNRFLPNNAVYFGSLVKPAKEVNGLDLLSDEELEQSDSDAFLDNDSDFLPTPDSDDDACKPKHRPLTTEELLLAVPYVRGYALKTKKWLWFYVDQVEEIHFANNAFASLVLPKEQKSLIRAFVESQVKYKDDFDDVIAGKGRGMIMLLAGPPGVGKTLTSESVAEDMRVPLYMMSAGDLGLDPSGIEESLNLVLDMVSKWNAVLLLDEADVFLEARSSNDLERNKMVSIFLRVLEYYEGVLFLTTNRIKNIDEAFHSRIHVTVNYPSLSVESRRHIWQSFLGQDRPVSGKDLDRLAQVALNGRQIKNILKTAQMLARSEGSSAGQEQVKDPQHGPKLEMRHIETILAIEQRGTSWQQE</sequence>
<dbReference type="CDD" id="cd19481">
    <property type="entry name" value="RecA-like_protease"/>
    <property type="match status" value="1"/>
</dbReference>
<dbReference type="STRING" id="1367422.A0A178Z668"/>
<evidence type="ECO:0000259" key="2">
    <source>
        <dbReference type="SMART" id="SM00382"/>
    </source>
</evidence>
<evidence type="ECO:0000256" key="1">
    <source>
        <dbReference type="SAM" id="MobiDB-lite"/>
    </source>
</evidence>
<gene>
    <name evidence="3" type="ORF">AYL99_10243</name>
</gene>
<evidence type="ECO:0000313" key="4">
    <source>
        <dbReference type="Proteomes" id="UP000078343"/>
    </source>
</evidence>
<evidence type="ECO:0000313" key="3">
    <source>
        <dbReference type="EMBL" id="OAP55270.1"/>
    </source>
</evidence>
<dbReference type="InterPro" id="IPR003959">
    <property type="entry name" value="ATPase_AAA_core"/>
</dbReference>
<keyword evidence="4" id="KW-1185">Reference proteome</keyword>
<dbReference type="EMBL" id="LVYI01000011">
    <property type="protein sequence ID" value="OAP55270.1"/>
    <property type="molecule type" value="Genomic_DNA"/>
</dbReference>
<dbReference type="OrthoDB" id="10042665at2759"/>
<dbReference type="InterPro" id="IPR027417">
    <property type="entry name" value="P-loop_NTPase"/>
</dbReference>
<dbReference type="Proteomes" id="UP000078343">
    <property type="component" value="Unassembled WGS sequence"/>
</dbReference>
<reference evidence="3 4" key="1">
    <citation type="submission" date="2016-04" db="EMBL/GenBank/DDBJ databases">
        <title>Draft genome of Fonsecaea erecta CBS 125763.</title>
        <authorList>
            <person name="Weiss V.A."/>
            <person name="Vicente V.A."/>
            <person name="Raittz R.T."/>
            <person name="Moreno L.F."/>
            <person name="De Souza E.M."/>
            <person name="Pedrosa F.O."/>
            <person name="Steffens M.B."/>
            <person name="Faoro H."/>
            <person name="Tadra-Sfeir M.Z."/>
            <person name="Najafzadeh M.J."/>
            <person name="Felipe M.S."/>
            <person name="Teixeira M."/>
            <person name="Sun J."/>
            <person name="Xi L."/>
            <person name="Gomes R."/>
            <person name="De Azevedo C.M."/>
            <person name="Salgado C.G."/>
            <person name="Da Silva M.B."/>
            <person name="Nascimento M.F."/>
            <person name="Queiroz-Telles F."/>
            <person name="Attili D.S."/>
            <person name="Gorbushina A."/>
        </authorList>
    </citation>
    <scope>NUCLEOTIDE SEQUENCE [LARGE SCALE GENOMIC DNA]</scope>
    <source>
        <strain evidence="3 4">CBS 125763</strain>
    </source>
</reference>